<proteinExistence type="predicted"/>
<dbReference type="Proteomes" id="UP000662873">
    <property type="component" value="Chromosome"/>
</dbReference>
<feature type="domain" description="Ice-binding protein C-terminal" evidence="3">
    <location>
        <begin position="268"/>
        <end position="289"/>
    </location>
</feature>
<keyword evidence="1" id="KW-0812">Transmembrane</keyword>
<gene>
    <name evidence="4" type="ORF">NPRO_17590</name>
</gene>
<dbReference type="InterPro" id="IPR033116">
    <property type="entry name" value="TRYPSIN_SER"/>
</dbReference>
<evidence type="ECO:0000259" key="3">
    <source>
        <dbReference type="Pfam" id="PF07589"/>
    </source>
</evidence>
<protein>
    <recommendedName>
        <fullName evidence="3">Ice-binding protein C-terminal domain-containing protein</fullName>
    </recommendedName>
</protein>
<sequence length="290" mass="30314">MVMKRSFAVMAMVAAVSSVFAVYGRLTGPSDSDSTFTWVGRVGNASGTVIAPNWVLTARHVSGTFNLNGTDIAHDARFEHPTSDLALLRFSTPFAGFHPLFNGSALGREASIVGFGNSGTPRTNLTGYNWVTAAGTRRAVTNNVGLTQTLAVNYGGSIGVLNVAMYLADLDSHDPGTPAPYDRDWFGDGGATSNEGNVSVGDSGGSWLVDDGGVWKVAGVTSVRFFADPLPAGATGDPDPFMAFGVSGSGAVNLNDPNNWNWIQATMVPEPATLIALGIGVAATLRRRRK</sequence>
<accession>A0A809SES0</accession>
<dbReference type="KEGG" id="npy:NPRO_17590"/>
<evidence type="ECO:0000313" key="5">
    <source>
        <dbReference type="Proteomes" id="UP000662873"/>
    </source>
</evidence>
<keyword evidence="1" id="KW-0472">Membrane</keyword>
<dbReference type="PROSITE" id="PS00135">
    <property type="entry name" value="TRYPSIN_SER"/>
    <property type="match status" value="1"/>
</dbReference>
<dbReference type="InterPro" id="IPR001314">
    <property type="entry name" value="Peptidase_S1A"/>
</dbReference>
<evidence type="ECO:0000313" key="4">
    <source>
        <dbReference type="EMBL" id="BBO24164.1"/>
    </source>
</evidence>
<dbReference type="InterPro" id="IPR013424">
    <property type="entry name" value="Ice-binding_C"/>
</dbReference>
<dbReference type="PRINTS" id="PR00722">
    <property type="entry name" value="CHYMOTRYPSIN"/>
</dbReference>
<dbReference type="NCBIfam" id="TIGR02595">
    <property type="entry name" value="PEP_CTERM"/>
    <property type="match status" value="1"/>
</dbReference>
<evidence type="ECO:0000256" key="1">
    <source>
        <dbReference type="SAM" id="Phobius"/>
    </source>
</evidence>
<feature type="chain" id="PRO_5035248512" description="Ice-binding protein C-terminal domain-containing protein" evidence="2">
    <location>
        <begin position="22"/>
        <end position="290"/>
    </location>
</feature>
<name>A0A809SES0_9BACT</name>
<dbReference type="EMBL" id="AP021858">
    <property type="protein sequence ID" value="BBO24164.1"/>
    <property type="molecule type" value="Genomic_DNA"/>
</dbReference>
<feature type="transmembrane region" description="Helical" evidence="1">
    <location>
        <begin position="262"/>
        <end position="285"/>
    </location>
</feature>
<dbReference type="SUPFAM" id="SSF50494">
    <property type="entry name" value="Trypsin-like serine proteases"/>
    <property type="match status" value="1"/>
</dbReference>
<evidence type="ECO:0000256" key="2">
    <source>
        <dbReference type="SAM" id="SignalP"/>
    </source>
</evidence>
<reference evidence="4" key="1">
    <citation type="journal article" name="DNA Res.">
        <title>The physiological potential of anammox bacteria as revealed by their core genome structure.</title>
        <authorList>
            <person name="Okubo T."/>
            <person name="Toyoda A."/>
            <person name="Fukuhara K."/>
            <person name="Uchiyama I."/>
            <person name="Harigaya Y."/>
            <person name="Kuroiwa M."/>
            <person name="Suzuki T."/>
            <person name="Murakami Y."/>
            <person name="Suwa Y."/>
            <person name="Takami H."/>
        </authorList>
    </citation>
    <scope>NUCLEOTIDE SEQUENCE</scope>
    <source>
        <strain evidence="4">317325-2</strain>
    </source>
</reference>
<feature type="signal peptide" evidence="2">
    <location>
        <begin position="1"/>
        <end position="21"/>
    </location>
</feature>
<organism evidence="4 5">
    <name type="scientific">Candidatus Nitrosymbiomonas proteolyticus</name>
    <dbReference type="NCBI Taxonomy" id="2608984"/>
    <lineage>
        <taxon>Bacteria</taxon>
        <taxon>Bacillati</taxon>
        <taxon>Armatimonadota</taxon>
        <taxon>Armatimonadota incertae sedis</taxon>
        <taxon>Candidatus Nitrosymbiomonas</taxon>
    </lineage>
</organism>
<keyword evidence="2" id="KW-0732">Signal</keyword>
<dbReference type="Pfam" id="PF07589">
    <property type="entry name" value="PEP-CTERM"/>
    <property type="match status" value="1"/>
</dbReference>
<dbReference type="AlphaFoldDB" id="A0A809SES0"/>
<keyword evidence="1" id="KW-1133">Transmembrane helix</keyword>
<dbReference type="InterPro" id="IPR009003">
    <property type="entry name" value="Peptidase_S1_PA"/>
</dbReference>